<sequence>MDTIARVIHECETCAAIKQAKQLKPLWYGEAWQIDSVTLPQTRQGKRYVLTMVEATTGWLETYSVPHATAQNTILGLEKQVLWRHSTPERIESDNGTHFRNHLIDTWAKEHGIEWVYHIPYRVPASGKIERYNGLLKTTLRAMGGSNEVVVVNGVYSSWRPVTSGVPQGSVLGPVLFNIFINDLDEGVECTLSKFADDTKLCGSVDLLEGRKALQRDLDRLDRRAKANCMRFNKAKCKVLHLGHSNPMQRYRHGEEWLESCLAEKDLGVLVDSCLNMSQQCAQVAKKANGILACIKNSVASRTREVIVSLYSALRDIEVLERVQRRATKLVKGLEQKSDEERLRELGLFSLEKRRLRGDLIALYNYLKGGCREVGVGLFSQVTSDRTRGNGLKLRQGRFRLDIRKFFFTERVIKHWNRLPREVVESPSLEVFKGRLDDVLRDMV</sequence>
<evidence type="ECO:0000259" key="1">
    <source>
        <dbReference type="PROSITE" id="PS50994"/>
    </source>
</evidence>
<dbReference type="PROSITE" id="PS50994">
    <property type="entry name" value="INTEGRASE"/>
    <property type="match status" value="1"/>
</dbReference>
<feature type="domain" description="Integrase catalytic" evidence="1">
    <location>
        <begin position="21"/>
        <end position="184"/>
    </location>
</feature>
<evidence type="ECO:0000313" key="3">
    <source>
        <dbReference type="Proteomes" id="UP001333110"/>
    </source>
</evidence>
<dbReference type="Gene3D" id="3.30.420.10">
    <property type="entry name" value="Ribonuclease H-like superfamily/Ribonuclease H"/>
    <property type="match status" value="1"/>
</dbReference>
<dbReference type="GO" id="GO:0003676">
    <property type="term" value="F:nucleic acid binding"/>
    <property type="evidence" value="ECO:0007669"/>
    <property type="project" value="InterPro"/>
</dbReference>
<dbReference type="EMBL" id="JAUNZN010000018">
    <property type="protein sequence ID" value="KAK4810841.1"/>
    <property type="molecule type" value="Genomic_DNA"/>
</dbReference>
<dbReference type="Pfam" id="PF00665">
    <property type="entry name" value="rve"/>
    <property type="match status" value="1"/>
</dbReference>
<dbReference type="Proteomes" id="UP001333110">
    <property type="component" value="Unassembled WGS sequence"/>
</dbReference>
<organism evidence="2 3">
    <name type="scientific">Mycteria americana</name>
    <name type="common">Wood stork</name>
    <dbReference type="NCBI Taxonomy" id="33587"/>
    <lineage>
        <taxon>Eukaryota</taxon>
        <taxon>Metazoa</taxon>
        <taxon>Chordata</taxon>
        <taxon>Craniata</taxon>
        <taxon>Vertebrata</taxon>
        <taxon>Euteleostomi</taxon>
        <taxon>Archelosauria</taxon>
        <taxon>Archosauria</taxon>
        <taxon>Dinosauria</taxon>
        <taxon>Saurischia</taxon>
        <taxon>Theropoda</taxon>
        <taxon>Coelurosauria</taxon>
        <taxon>Aves</taxon>
        <taxon>Neognathae</taxon>
        <taxon>Neoaves</taxon>
        <taxon>Aequornithes</taxon>
        <taxon>Ciconiiformes</taxon>
        <taxon>Ciconiidae</taxon>
        <taxon>Mycteria</taxon>
    </lineage>
</organism>
<protein>
    <recommendedName>
        <fullName evidence="1">Integrase catalytic domain-containing protein</fullName>
    </recommendedName>
</protein>
<dbReference type="InterPro" id="IPR001584">
    <property type="entry name" value="Integrase_cat-core"/>
</dbReference>
<gene>
    <name evidence="2" type="ORF">QYF61_008813</name>
</gene>
<dbReference type="InterPro" id="IPR000477">
    <property type="entry name" value="RT_dom"/>
</dbReference>
<keyword evidence="3" id="KW-1185">Reference proteome</keyword>
<dbReference type="Pfam" id="PF00078">
    <property type="entry name" value="RVT_1"/>
    <property type="match status" value="1"/>
</dbReference>
<proteinExistence type="predicted"/>
<dbReference type="SUPFAM" id="SSF53098">
    <property type="entry name" value="Ribonuclease H-like"/>
    <property type="match status" value="1"/>
</dbReference>
<dbReference type="GO" id="GO:0015074">
    <property type="term" value="P:DNA integration"/>
    <property type="evidence" value="ECO:0007669"/>
    <property type="project" value="InterPro"/>
</dbReference>
<reference evidence="2 3" key="1">
    <citation type="journal article" date="2023" name="J. Hered.">
        <title>Chromosome-level genome of the wood stork (Mycteria americana) provides insight into avian chromosome evolution.</title>
        <authorList>
            <person name="Flamio R. Jr."/>
            <person name="Ramstad K.M."/>
        </authorList>
    </citation>
    <scope>NUCLEOTIDE SEQUENCE [LARGE SCALE GENOMIC DNA]</scope>
    <source>
        <strain evidence="2">JAX WOST 10</strain>
    </source>
</reference>
<evidence type="ECO:0000313" key="2">
    <source>
        <dbReference type="EMBL" id="KAK4810841.1"/>
    </source>
</evidence>
<comment type="caution">
    <text evidence="2">The sequence shown here is derived from an EMBL/GenBank/DDBJ whole genome shotgun (WGS) entry which is preliminary data.</text>
</comment>
<dbReference type="AlphaFoldDB" id="A0AAN7RVZ9"/>
<accession>A0AAN7RVZ9</accession>
<dbReference type="InterPro" id="IPR036397">
    <property type="entry name" value="RNaseH_sf"/>
</dbReference>
<dbReference type="InterPro" id="IPR012337">
    <property type="entry name" value="RNaseH-like_sf"/>
</dbReference>
<name>A0AAN7RVZ9_MYCAM</name>
<dbReference type="PANTHER" id="PTHR33332">
    <property type="entry name" value="REVERSE TRANSCRIPTASE DOMAIN-CONTAINING PROTEIN"/>
    <property type="match status" value="1"/>
</dbReference>